<dbReference type="EMBL" id="PYAV01000001">
    <property type="protein sequence ID" value="PSL51173.1"/>
    <property type="molecule type" value="Genomic_DNA"/>
</dbReference>
<evidence type="ECO:0000256" key="2">
    <source>
        <dbReference type="SAM" id="MobiDB-lite"/>
    </source>
</evidence>
<comment type="caution">
    <text evidence="3">The sequence shown here is derived from an EMBL/GenBank/DDBJ whole genome shotgun (WGS) entry which is preliminary data.</text>
</comment>
<organism evidence="3 4">
    <name type="scientific">Salsuginibacillus halophilus</name>
    <dbReference type="NCBI Taxonomy" id="517424"/>
    <lineage>
        <taxon>Bacteria</taxon>
        <taxon>Bacillati</taxon>
        <taxon>Bacillota</taxon>
        <taxon>Bacilli</taxon>
        <taxon>Bacillales</taxon>
        <taxon>Bacillaceae</taxon>
        <taxon>Salsuginibacillus</taxon>
    </lineage>
</organism>
<dbReference type="OrthoDB" id="2351076at2"/>
<feature type="compositionally biased region" description="Low complexity" evidence="2">
    <location>
        <begin position="9"/>
        <end position="21"/>
    </location>
</feature>
<dbReference type="AlphaFoldDB" id="A0A2P8HY80"/>
<keyword evidence="4" id="KW-1185">Reference proteome</keyword>
<sequence length="620" mass="68317">MQGLPMNPAQQMQAQQAGTQQLNAGQGAKSLQLKKGQVFQGHVVKLFPQSLAALQLQGQTVTARLEAALTAGERYTFQVQQADGIPRLQVLDANTERPAEQRSPQGAPAQGSSSDAQQLLRQLAVSDSRAHQELLQHMQREQQPFTREQLQAGGQLLRQMNDTSASAMQQVQTMMMRNMPMTETVFRSVQALNTNESLSQQLQQLQQQAAGELQNSRATTQQQQALQQLLEGLQAARREGAAVVQQGAPTPASESERLTTLMQQMASSGREQAGAEDLLRRLGAVPQGMSRDEMFAQFKQNVLSRDNEAVVRQLWPFLSNSSQGTPLARMEPQQLFQFLMQNMAQDSGREGEQLRLLQQLLPSGANVTQAAQNLTNALQQNAAFSEGEQRALQQMLTQQGGAGRQEGSFTPGQLLSRAFEQLGLRHEQQISQGMEQGGGRLQAGGQEGQQQLKPALLAQLASLPDHIRPQAEQLVHRLTGAQLFGQDQQGPLSHTALQLPVGFGDFYTDVSMQWEGRRQSNGQIDPDHARVLFYLNLEQLGSTMVDVQIQNRIVSIQVMNDTPEPAALTKALKPHVKSRLEAMGYTLSGIHWRESAIEKAEPAPQSYPQSSFYEGFDVRV</sequence>
<feature type="region of interest" description="Disordered" evidence="2">
    <location>
        <begin position="1"/>
        <end position="21"/>
    </location>
</feature>
<feature type="region of interest" description="Disordered" evidence="2">
    <location>
        <begin position="96"/>
        <end position="117"/>
    </location>
</feature>
<keyword evidence="1" id="KW-0175">Coiled coil</keyword>
<evidence type="ECO:0000313" key="3">
    <source>
        <dbReference type="EMBL" id="PSL51173.1"/>
    </source>
</evidence>
<evidence type="ECO:0008006" key="5">
    <source>
        <dbReference type="Google" id="ProtNLM"/>
    </source>
</evidence>
<proteinExistence type="predicted"/>
<dbReference type="Proteomes" id="UP000242310">
    <property type="component" value="Unassembled WGS sequence"/>
</dbReference>
<evidence type="ECO:0000256" key="1">
    <source>
        <dbReference type="SAM" id="Coils"/>
    </source>
</evidence>
<gene>
    <name evidence="3" type="ORF">B0H94_10183</name>
</gene>
<evidence type="ECO:0000313" key="4">
    <source>
        <dbReference type="Proteomes" id="UP000242310"/>
    </source>
</evidence>
<reference evidence="3 4" key="1">
    <citation type="submission" date="2018-03" db="EMBL/GenBank/DDBJ databases">
        <title>Genomic Encyclopedia of Type Strains, Phase III (KMG-III): the genomes of soil and plant-associated and newly described type strains.</title>
        <authorList>
            <person name="Whitman W."/>
        </authorList>
    </citation>
    <scope>NUCLEOTIDE SEQUENCE [LARGE SCALE GENOMIC DNA]</scope>
    <source>
        <strain evidence="3 4">CGMCC 1.07653</strain>
    </source>
</reference>
<protein>
    <recommendedName>
        <fullName evidence="5">Flagellar hook-length control protein FliK</fullName>
    </recommendedName>
</protein>
<feature type="coiled-coil region" evidence="1">
    <location>
        <begin position="188"/>
        <end position="215"/>
    </location>
</feature>
<name>A0A2P8HY80_9BACI</name>
<dbReference type="RefSeq" id="WP_106587257.1">
    <property type="nucleotide sequence ID" value="NZ_PYAV01000001.1"/>
</dbReference>
<accession>A0A2P8HY80</accession>